<evidence type="ECO:0000259" key="1">
    <source>
        <dbReference type="PROSITE" id="PS50987"/>
    </source>
</evidence>
<dbReference type="PANTHER" id="PTHR38600:SF1">
    <property type="entry name" value="TRANSCRIPTIONAL REGULATORY PROTEIN"/>
    <property type="match status" value="1"/>
</dbReference>
<dbReference type="RefSeq" id="WP_330195551.1">
    <property type="nucleotide sequence ID" value="NZ_JAZDRO010000001.1"/>
</dbReference>
<keyword evidence="3" id="KW-1185">Reference proteome</keyword>
<dbReference type="SUPFAM" id="SSF46785">
    <property type="entry name" value="Winged helix' DNA-binding domain"/>
    <property type="match status" value="1"/>
</dbReference>
<protein>
    <submittedName>
        <fullName evidence="2">Helix-turn-helix domain-containing protein</fullName>
    </submittedName>
</protein>
<dbReference type="CDD" id="cd00090">
    <property type="entry name" value="HTH_ARSR"/>
    <property type="match status" value="1"/>
</dbReference>
<dbReference type="InterPro" id="IPR036390">
    <property type="entry name" value="WH_DNA-bd_sf"/>
</dbReference>
<dbReference type="InterPro" id="IPR036388">
    <property type="entry name" value="WH-like_DNA-bd_sf"/>
</dbReference>
<dbReference type="InterPro" id="IPR011991">
    <property type="entry name" value="ArsR-like_HTH"/>
</dbReference>
<gene>
    <name evidence="2" type="ORF">V0U35_04955</name>
</gene>
<evidence type="ECO:0000313" key="2">
    <source>
        <dbReference type="EMBL" id="MEE2566022.1"/>
    </source>
</evidence>
<dbReference type="Pfam" id="PF12840">
    <property type="entry name" value="HTH_20"/>
    <property type="match status" value="1"/>
</dbReference>
<accession>A0ABU7LWU2</accession>
<comment type="caution">
    <text evidence="2">The sequence shown here is derived from an EMBL/GenBank/DDBJ whole genome shotgun (WGS) entry which is preliminary data.</text>
</comment>
<dbReference type="Gene3D" id="1.10.10.10">
    <property type="entry name" value="Winged helix-like DNA-binding domain superfamily/Winged helix DNA-binding domain"/>
    <property type="match status" value="1"/>
</dbReference>
<reference evidence="2 3" key="1">
    <citation type="submission" date="2024-01" db="EMBL/GenBank/DDBJ databases">
        <title>Hyphobacterium bacterium isolated from marine sediment.</title>
        <authorList>
            <person name="Zhao S."/>
        </authorList>
    </citation>
    <scope>NUCLEOTIDE SEQUENCE [LARGE SCALE GENOMIC DNA]</scope>
    <source>
        <strain evidence="2 3">Y60-23</strain>
    </source>
</reference>
<dbReference type="EMBL" id="JAZDRO010000001">
    <property type="protein sequence ID" value="MEE2566022.1"/>
    <property type="molecule type" value="Genomic_DNA"/>
</dbReference>
<name>A0ABU7LWU2_9PROT</name>
<dbReference type="NCBIfam" id="NF033788">
    <property type="entry name" value="HTH_metalloreg"/>
    <property type="match status" value="1"/>
</dbReference>
<sequence>MTAPHQIFAALADPARIAILDALLADGAQTAGTLARGLSLTPPTASRHFGELERVGLIERKAVAQQRIISLKPDAILAVRRWLDRHERFWTESLDRLDAVLKEDTKGDPRHDD</sequence>
<dbReference type="SMART" id="SM00418">
    <property type="entry name" value="HTH_ARSR"/>
    <property type="match status" value="1"/>
</dbReference>
<organism evidence="2 3">
    <name type="scientific">Hyphobacterium marinum</name>
    <dbReference type="NCBI Taxonomy" id="3116574"/>
    <lineage>
        <taxon>Bacteria</taxon>
        <taxon>Pseudomonadati</taxon>
        <taxon>Pseudomonadota</taxon>
        <taxon>Alphaproteobacteria</taxon>
        <taxon>Maricaulales</taxon>
        <taxon>Maricaulaceae</taxon>
        <taxon>Hyphobacterium</taxon>
    </lineage>
</organism>
<dbReference type="InterPro" id="IPR001845">
    <property type="entry name" value="HTH_ArsR_DNA-bd_dom"/>
</dbReference>
<dbReference type="PANTHER" id="PTHR38600">
    <property type="entry name" value="TRANSCRIPTIONAL REGULATORY PROTEIN"/>
    <property type="match status" value="1"/>
</dbReference>
<evidence type="ECO:0000313" key="3">
    <source>
        <dbReference type="Proteomes" id="UP001310692"/>
    </source>
</evidence>
<proteinExistence type="predicted"/>
<dbReference type="Proteomes" id="UP001310692">
    <property type="component" value="Unassembled WGS sequence"/>
</dbReference>
<feature type="domain" description="HTH arsR-type" evidence="1">
    <location>
        <begin position="1"/>
        <end position="91"/>
    </location>
</feature>
<dbReference type="PROSITE" id="PS50987">
    <property type="entry name" value="HTH_ARSR_2"/>
    <property type="match status" value="1"/>
</dbReference>